<keyword evidence="5" id="KW-1185">Reference proteome</keyword>
<evidence type="ECO:0000256" key="2">
    <source>
        <dbReference type="ARBA" id="ARBA00023043"/>
    </source>
</evidence>
<evidence type="ECO:0000259" key="4">
    <source>
        <dbReference type="Pfam" id="PF26281"/>
    </source>
</evidence>
<reference evidence="5" key="1">
    <citation type="submission" date="2012-09" db="EMBL/GenBank/DDBJ databases">
        <authorList>
            <person name="Martin A.A."/>
        </authorList>
    </citation>
    <scope>NUCLEOTIDE SEQUENCE</scope>
</reference>
<evidence type="ECO:0000256" key="1">
    <source>
        <dbReference type="ARBA" id="ARBA00022737"/>
    </source>
</evidence>
<organism evidence="5 6">
    <name type="scientific">Angiostrongylus cantonensis</name>
    <name type="common">Rat lungworm</name>
    <dbReference type="NCBI Taxonomy" id="6313"/>
    <lineage>
        <taxon>Eukaryota</taxon>
        <taxon>Metazoa</taxon>
        <taxon>Ecdysozoa</taxon>
        <taxon>Nematoda</taxon>
        <taxon>Chromadorea</taxon>
        <taxon>Rhabditida</taxon>
        <taxon>Rhabditina</taxon>
        <taxon>Rhabditomorpha</taxon>
        <taxon>Strongyloidea</taxon>
        <taxon>Metastrongylidae</taxon>
        <taxon>Angiostrongylus</taxon>
    </lineage>
</organism>
<reference evidence="6" key="2">
    <citation type="submission" date="2017-02" db="UniProtKB">
        <authorList>
            <consortium name="WormBaseParasite"/>
        </authorList>
    </citation>
    <scope>IDENTIFICATION</scope>
</reference>
<feature type="compositionally biased region" description="Polar residues" evidence="3">
    <location>
        <begin position="20"/>
        <end position="29"/>
    </location>
</feature>
<dbReference type="Pfam" id="PF26281">
    <property type="entry name" value="Histone_ABTB"/>
    <property type="match status" value="1"/>
</dbReference>
<proteinExistence type="predicted"/>
<dbReference type="Gene3D" id="1.10.20.10">
    <property type="entry name" value="Histone, subunit A"/>
    <property type="match status" value="1"/>
</dbReference>
<dbReference type="STRING" id="6313.A0A0K0D6F5"/>
<evidence type="ECO:0000256" key="3">
    <source>
        <dbReference type="SAM" id="MobiDB-lite"/>
    </source>
</evidence>
<sequence length="263" mass="29414">LKRKSCRGIADEVDAESSRTRSPTDSGYRSTPREPSVENFYSHSEFTPNHILHKTTTVIYVNGGETHSGDYSILKVYGANHSAIDNFALCKDIFQENSQCPFNESDINLLLSKKILQKNGSYFDKSFLPRMTDLLLNTLENIAEHIQRLSINNAKATDDDVTTSAKVSYSCIKAANQALALYCTGGSHVLKKSMSQRALLHLSVGKLFYWLMDKLPGKPFSESVPVCITAILEQALEELLLRLCIPGKFRTAWKYAELLALEL</sequence>
<dbReference type="WBParaSite" id="ACAC_0000565001-mRNA-1">
    <property type="protein sequence ID" value="ACAC_0000565001-mRNA-1"/>
    <property type="gene ID" value="ACAC_0000565001"/>
</dbReference>
<keyword evidence="1" id="KW-0677">Repeat</keyword>
<evidence type="ECO:0000313" key="6">
    <source>
        <dbReference type="WBParaSite" id="ACAC_0000565001-mRNA-1"/>
    </source>
</evidence>
<dbReference type="PANTHER" id="PTHR46071">
    <property type="entry name" value="ANKYRIN REPEAT AND BTB/POZ DOMAIN-CONTAINING"/>
    <property type="match status" value="1"/>
</dbReference>
<protein>
    <submittedName>
        <fullName evidence="6">ANK_REP_REGION domain-containing protein</fullName>
    </submittedName>
</protein>
<dbReference type="InterPro" id="IPR059008">
    <property type="entry name" value="ABTB2/3_histone"/>
</dbReference>
<dbReference type="GO" id="GO:0046982">
    <property type="term" value="F:protein heterodimerization activity"/>
    <property type="evidence" value="ECO:0007669"/>
    <property type="project" value="InterPro"/>
</dbReference>
<name>A0A0K0D6F5_ANGCA</name>
<dbReference type="Proteomes" id="UP000035642">
    <property type="component" value="Unassembled WGS sequence"/>
</dbReference>
<keyword evidence="2" id="KW-0040">ANK repeat</keyword>
<feature type="region of interest" description="Disordered" evidence="3">
    <location>
        <begin position="1"/>
        <end position="40"/>
    </location>
</feature>
<dbReference type="AlphaFoldDB" id="A0A0K0D6F5"/>
<dbReference type="InterPro" id="IPR009072">
    <property type="entry name" value="Histone-fold"/>
</dbReference>
<feature type="domain" description="ABTB2/3 histone-like" evidence="4">
    <location>
        <begin position="101"/>
        <end position="230"/>
    </location>
</feature>
<evidence type="ECO:0000313" key="5">
    <source>
        <dbReference type="Proteomes" id="UP000035642"/>
    </source>
</evidence>
<dbReference type="InterPro" id="IPR052089">
    <property type="entry name" value="Ankyrin-BTB/POZ_domain"/>
</dbReference>
<dbReference type="PANTHER" id="PTHR46071:SF2">
    <property type="entry name" value="ANKYRIN REPEAT AND BTB_POZ DOMAIN-CONTAINING PROTEIN 2-LIKE PROTEIN"/>
    <property type="match status" value="1"/>
</dbReference>
<accession>A0A0K0D6F5</accession>